<dbReference type="Gene3D" id="1.25.40.80">
    <property type="match status" value="1"/>
</dbReference>
<dbReference type="AlphaFoldDB" id="A0AAE9VNP3"/>
<dbReference type="Pfam" id="PF04244">
    <property type="entry name" value="DPRP"/>
    <property type="match status" value="1"/>
</dbReference>
<dbReference type="InterPro" id="IPR052551">
    <property type="entry name" value="UV-DNA_repair_photolyase"/>
</dbReference>
<dbReference type="InterPro" id="IPR014729">
    <property type="entry name" value="Rossmann-like_a/b/a_fold"/>
</dbReference>
<dbReference type="PANTHER" id="PTHR38657:SF1">
    <property type="entry name" value="SLR1343 PROTEIN"/>
    <property type="match status" value="1"/>
</dbReference>
<dbReference type="InterPro" id="IPR036134">
    <property type="entry name" value="Crypto/Photolyase_FAD-like_sf"/>
</dbReference>
<dbReference type="RefSeq" id="WP_269818432.1">
    <property type="nucleotide sequence ID" value="NZ_CP114976.1"/>
</dbReference>
<sequence>MTKTYQRLRLILGDQLNASHSWFQDKDPDTLYLIAELRQETDYVVHHVQKICAFFAGMQQFAQALNTAGFNVLHLDLDDTQAFNDLPHLLTVLLDVHQIQHFEYQLPDEYRVRQQLAEFSAQLRISSQGVSSEHFYLSDDELPRYFSAGKKHRMEAFYRKMRQRFAILMDGDGQPEGGQWNFDANNRNKLKASDLSSVPQPLVFSNDVSEILVRLERHNIKTMGQAHSSLLWPVNRQQAKELLDYFCRYCLPLFGTFQDAMTGQLKQRGNNRQWSLYHSRLSFALNSKIISPQLVVDTVLAHYRAQQGQLLCAEPRIDIAQVEGFIRQILGWREFVRGVYWLNMPNYASLNALSAQRSLPSWFWTGKTQMKCMQQAIEQSLEFAYAHHIQRLMITGNFCLLAGIDPDAVDAWYLGVYIDALEWVEMPNTRGMSQFADGGIVGSKAYAASGSYVNKMSDYCGSCHYKVSKITGADACPLNALYWHFMQQQQAALGNNPRNAMVYANWRKKTPEQQQAILARAEECLADLEQL</sequence>
<dbReference type="InterPro" id="IPR007357">
    <property type="entry name" value="PhrB-like"/>
</dbReference>
<evidence type="ECO:0000313" key="2">
    <source>
        <dbReference type="Proteomes" id="UP001212189"/>
    </source>
</evidence>
<dbReference type="KEGG" id="dce:O6P33_01185"/>
<evidence type="ECO:0000313" key="1">
    <source>
        <dbReference type="EMBL" id="WBE25491.1"/>
    </source>
</evidence>
<dbReference type="PANTHER" id="PTHR38657">
    <property type="entry name" value="SLR1343 PROTEIN"/>
    <property type="match status" value="1"/>
</dbReference>
<proteinExistence type="predicted"/>
<keyword evidence="2" id="KW-1185">Reference proteome</keyword>
<dbReference type="Gene3D" id="1.10.10.1710">
    <property type="entry name" value="Deoxyribodipyrimidine photolyase-related"/>
    <property type="match status" value="1"/>
</dbReference>
<gene>
    <name evidence="1" type="ORF">O6P33_01185</name>
</gene>
<organism evidence="1 2">
    <name type="scientific">Denitrificimonas caeni</name>
    <dbReference type="NCBI Taxonomy" id="521720"/>
    <lineage>
        <taxon>Bacteria</taxon>
        <taxon>Pseudomonadati</taxon>
        <taxon>Pseudomonadota</taxon>
        <taxon>Gammaproteobacteria</taxon>
        <taxon>Pseudomonadales</taxon>
        <taxon>Pseudomonadaceae</taxon>
        <taxon>Denitrificimonas</taxon>
    </lineage>
</organism>
<protein>
    <submittedName>
        <fullName evidence="1">Cryptochrome/photolyase family protein</fullName>
    </submittedName>
</protein>
<name>A0AAE9VNP3_9GAMM</name>
<dbReference type="SUPFAM" id="SSF48173">
    <property type="entry name" value="Cryptochrome/photolyase FAD-binding domain"/>
    <property type="match status" value="1"/>
</dbReference>
<dbReference type="Gene3D" id="3.40.50.620">
    <property type="entry name" value="HUPs"/>
    <property type="match status" value="1"/>
</dbReference>
<dbReference type="EMBL" id="CP114976">
    <property type="protein sequence ID" value="WBE25491.1"/>
    <property type="molecule type" value="Genomic_DNA"/>
</dbReference>
<dbReference type="Gene3D" id="1.10.579.10">
    <property type="entry name" value="DNA Cyclobutane Dipyrimidine Photolyase, subunit A, domain 3"/>
    <property type="match status" value="1"/>
</dbReference>
<dbReference type="Proteomes" id="UP001212189">
    <property type="component" value="Chromosome"/>
</dbReference>
<accession>A0AAE9VNP3</accession>
<reference evidence="1 2" key="1">
    <citation type="submission" date="2022-12" db="EMBL/GenBank/DDBJ databases">
        <title>Coexistence and Characterization of a Novel Tigecycline Resistance gene tet(X) variant and blaNDM-1 in a Pseudomonas caeni Isolate of Chicken Origin.</title>
        <authorList>
            <person name="Lu X."/>
            <person name="Zhang L."/>
            <person name="Li R."/>
            <person name="Wang Z."/>
        </authorList>
    </citation>
    <scope>NUCLEOTIDE SEQUENCE [LARGE SCALE GENOMIC DNA]</scope>
    <source>
        <strain evidence="1 2">CE14</strain>
    </source>
</reference>